<reference evidence="2" key="1">
    <citation type="submission" date="2016-06" db="EMBL/GenBank/DDBJ databases">
        <title>Parallel loss of symbiosis genes in relatives of nitrogen-fixing non-legume Parasponia.</title>
        <authorList>
            <person name="Van Velzen R."/>
            <person name="Holmer R."/>
            <person name="Bu F."/>
            <person name="Rutten L."/>
            <person name="Van Zeijl A."/>
            <person name="Liu W."/>
            <person name="Santuari L."/>
            <person name="Cao Q."/>
            <person name="Sharma T."/>
            <person name="Shen D."/>
            <person name="Roswanjaya Y."/>
            <person name="Wardhani T."/>
            <person name="Kalhor M.S."/>
            <person name="Jansen J."/>
            <person name="Van den Hoogen J."/>
            <person name="Gungor B."/>
            <person name="Hartog M."/>
            <person name="Hontelez J."/>
            <person name="Verver J."/>
            <person name="Yang W.-C."/>
            <person name="Schijlen E."/>
            <person name="Repin R."/>
            <person name="Schilthuizen M."/>
            <person name="Schranz E."/>
            <person name="Heidstra R."/>
            <person name="Miyata K."/>
            <person name="Fedorova E."/>
            <person name="Kohlen W."/>
            <person name="Bisseling T."/>
            <person name="Smit S."/>
            <person name="Geurts R."/>
        </authorList>
    </citation>
    <scope>NUCLEOTIDE SEQUENCE [LARGE SCALE GENOMIC DNA]</scope>
    <source>
        <strain evidence="2">cv. RG33-2</strain>
    </source>
</reference>
<sequence length="119" mass="13522">MNYGQRQPQLSAAIAAALRRLAYAFGGQEWDKLSRPYGRLGTQWDGQDAFWGFVGKKSGPFIFKEEKKEKGKNMKHSHVKRWVPRRGVGYGQGMVMWELSFCIVLNCGVHDHVLGHVSI</sequence>
<dbReference type="Proteomes" id="UP000237000">
    <property type="component" value="Unassembled WGS sequence"/>
</dbReference>
<evidence type="ECO:0000313" key="1">
    <source>
        <dbReference type="EMBL" id="PON78081.1"/>
    </source>
</evidence>
<name>A0A2P5DXP8_TREOI</name>
<protein>
    <submittedName>
        <fullName evidence="1">Uncharacterized protein</fullName>
    </submittedName>
</protein>
<proteinExistence type="predicted"/>
<organism evidence="1 2">
    <name type="scientific">Trema orientale</name>
    <name type="common">Charcoal tree</name>
    <name type="synonym">Celtis orientalis</name>
    <dbReference type="NCBI Taxonomy" id="63057"/>
    <lineage>
        <taxon>Eukaryota</taxon>
        <taxon>Viridiplantae</taxon>
        <taxon>Streptophyta</taxon>
        <taxon>Embryophyta</taxon>
        <taxon>Tracheophyta</taxon>
        <taxon>Spermatophyta</taxon>
        <taxon>Magnoliopsida</taxon>
        <taxon>eudicotyledons</taxon>
        <taxon>Gunneridae</taxon>
        <taxon>Pentapetalae</taxon>
        <taxon>rosids</taxon>
        <taxon>fabids</taxon>
        <taxon>Rosales</taxon>
        <taxon>Cannabaceae</taxon>
        <taxon>Trema</taxon>
    </lineage>
</organism>
<dbReference type="EMBL" id="JXTC01000243">
    <property type="protein sequence ID" value="PON78081.1"/>
    <property type="molecule type" value="Genomic_DNA"/>
</dbReference>
<dbReference type="OrthoDB" id="10516077at2759"/>
<keyword evidence="2" id="KW-1185">Reference proteome</keyword>
<comment type="caution">
    <text evidence="1">The sequence shown here is derived from an EMBL/GenBank/DDBJ whole genome shotgun (WGS) entry which is preliminary data.</text>
</comment>
<evidence type="ECO:0000313" key="2">
    <source>
        <dbReference type="Proteomes" id="UP000237000"/>
    </source>
</evidence>
<accession>A0A2P5DXP8</accession>
<dbReference type="InParanoid" id="A0A2P5DXP8"/>
<gene>
    <name evidence="1" type="ORF">TorRG33x02_239180</name>
</gene>
<dbReference type="AlphaFoldDB" id="A0A2P5DXP8"/>